<feature type="domain" description="HTH LytTR-type" evidence="1">
    <location>
        <begin position="51"/>
        <end position="114"/>
    </location>
</feature>
<organism evidence="2 3">
    <name type="scientific">Spirosoma agri</name>
    <dbReference type="NCBI Taxonomy" id="1987381"/>
    <lineage>
        <taxon>Bacteria</taxon>
        <taxon>Pseudomonadati</taxon>
        <taxon>Bacteroidota</taxon>
        <taxon>Cytophagia</taxon>
        <taxon>Cytophagales</taxon>
        <taxon>Cytophagaceae</taxon>
        <taxon>Spirosoma</taxon>
    </lineage>
</organism>
<reference evidence="2 3" key="1">
    <citation type="submission" date="2020-02" db="EMBL/GenBank/DDBJ databases">
        <title>Draft genome sequence of two Spirosoma agri KCTC 52727 and Spirosoma terrae KCTC 52035.</title>
        <authorList>
            <person name="Rojas J."/>
            <person name="Ambika Manirajan B."/>
            <person name="Ratering S."/>
            <person name="Suarez C."/>
            <person name="Schnell S."/>
        </authorList>
    </citation>
    <scope>NUCLEOTIDE SEQUENCE [LARGE SCALE GENOMIC DNA]</scope>
    <source>
        <strain evidence="2 3">KCTC 52727</strain>
    </source>
</reference>
<evidence type="ECO:0000313" key="3">
    <source>
        <dbReference type="Proteomes" id="UP000477386"/>
    </source>
</evidence>
<dbReference type="Pfam" id="PF04397">
    <property type="entry name" value="LytTR"/>
    <property type="match status" value="1"/>
</dbReference>
<protein>
    <submittedName>
        <fullName evidence="2">LytTR family transcriptional regulator</fullName>
    </submittedName>
</protein>
<dbReference type="Proteomes" id="UP000477386">
    <property type="component" value="Unassembled WGS sequence"/>
</dbReference>
<dbReference type="PANTHER" id="PTHR37299">
    <property type="entry name" value="TRANSCRIPTIONAL REGULATOR-RELATED"/>
    <property type="match status" value="1"/>
</dbReference>
<proteinExistence type="predicted"/>
<dbReference type="InterPro" id="IPR046947">
    <property type="entry name" value="LytR-like"/>
</dbReference>
<gene>
    <name evidence="2" type="ORF">GK091_25115</name>
</gene>
<evidence type="ECO:0000259" key="1">
    <source>
        <dbReference type="PROSITE" id="PS50930"/>
    </source>
</evidence>
<evidence type="ECO:0000313" key="2">
    <source>
        <dbReference type="EMBL" id="NEU70182.1"/>
    </source>
</evidence>
<name>A0A6M0IQE1_9BACT</name>
<dbReference type="PANTHER" id="PTHR37299:SF1">
    <property type="entry name" value="STAGE 0 SPORULATION PROTEIN A HOMOLOG"/>
    <property type="match status" value="1"/>
</dbReference>
<dbReference type="GO" id="GO:0000156">
    <property type="term" value="F:phosphorelay response regulator activity"/>
    <property type="evidence" value="ECO:0007669"/>
    <property type="project" value="InterPro"/>
</dbReference>
<comment type="caution">
    <text evidence="2">The sequence shown here is derived from an EMBL/GenBank/DDBJ whole genome shotgun (WGS) entry which is preliminary data.</text>
</comment>
<dbReference type="Gene3D" id="2.40.50.1020">
    <property type="entry name" value="LytTr DNA-binding domain"/>
    <property type="match status" value="1"/>
</dbReference>
<accession>A0A6M0IQE1</accession>
<dbReference type="GO" id="GO:0003677">
    <property type="term" value="F:DNA binding"/>
    <property type="evidence" value="ECO:0007669"/>
    <property type="project" value="InterPro"/>
</dbReference>
<keyword evidence="3" id="KW-1185">Reference proteome</keyword>
<dbReference type="RefSeq" id="WP_164043441.1">
    <property type="nucleotide sequence ID" value="NZ_JAAGNZ010000003.1"/>
</dbReference>
<dbReference type="InterPro" id="IPR007492">
    <property type="entry name" value="LytTR_DNA-bd_dom"/>
</dbReference>
<dbReference type="PROSITE" id="PS50930">
    <property type="entry name" value="HTH_LYTTR"/>
    <property type="match status" value="1"/>
</dbReference>
<dbReference type="AlphaFoldDB" id="A0A6M0IQE1"/>
<dbReference type="SMART" id="SM00850">
    <property type="entry name" value="LytTR"/>
    <property type="match status" value="1"/>
</dbReference>
<dbReference type="EMBL" id="JAAGNZ010000003">
    <property type="protein sequence ID" value="NEU70182.1"/>
    <property type="molecule type" value="Genomic_DNA"/>
</dbReference>
<sequence length="118" mass="13214">MNAPSHPLSQFVKIPGIATPIPVESISHFEGFGNYSRLFFVGKTRPIVASQTLKLFELQLPGFLRVSKSYLVNPLHITALDRQDGRTLELTLDNQASVLVARRRVEHIRTQLITPGTH</sequence>